<evidence type="ECO:0000256" key="1">
    <source>
        <dbReference type="SAM" id="MobiDB-lite"/>
    </source>
</evidence>
<sequence>MLAVHPSKRNQSCTPHLLPAHIPHNGPINSSSTFFTPTTDPAGTHHAYLRGRHLHGTSLPLPSTHTGAVLQITDKLLASPVAAPPYNDDDNDYDGEEDGNIVEVKVAEQIGQFEEVIVWGHGGVVGEGDKFVRGLKEWIGFAEAMHGQDDGQDKDKDEQRGSRT</sequence>
<dbReference type="GO" id="GO:0032299">
    <property type="term" value="C:ribonuclease H2 complex"/>
    <property type="evidence" value="ECO:0007669"/>
    <property type="project" value="InterPro"/>
</dbReference>
<dbReference type="PANTHER" id="PTHR47204:SF1">
    <property type="entry name" value="RIBONUCLEASE H2 SUBUNIT C"/>
    <property type="match status" value="1"/>
</dbReference>
<organism evidence="2 3">
    <name type="scientific">Pseudopithomyces chartarum</name>
    <dbReference type="NCBI Taxonomy" id="1892770"/>
    <lineage>
        <taxon>Eukaryota</taxon>
        <taxon>Fungi</taxon>
        <taxon>Dikarya</taxon>
        <taxon>Ascomycota</taxon>
        <taxon>Pezizomycotina</taxon>
        <taxon>Dothideomycetes</taxon>
        <taxon>Pleosporomycetidae</taxon>
        <taxon>Pleosporales</taxon>
        <taxon>Massarineae</taxon>
        <taxon>Didymosphaeriaceae</taxon>
        <taxon>Pseudopithomyces</taxon>
    </lineage>
</organism>
<name>A0AAN6LV58_9PLEO</name>
<dbReference type="CDD" id="cd09271">
    <property type="entry name" value="RNase_H2-C"/>
    <property type="match status" value="1"/>
</dbReference>
<gene>
    <name evidence="2" type="ORF">GRF29_154g620837</name>
</gene>
<comment type="caution">
    <text evidence="2">The sequence shown here is derived from an EMBL/GenBank/DDBJ whole genome shotgun (WGS) entry which is preliminary data.</text>
</comment>
<dbReference type="PANTHER" id="PTHR47204">
    <property type="entry name" value="OS02G0168900 PROTEIN"/>
    <property type="match status" value="1"/>
</dbReference>
<dbReference type="Pfam" id="PF08615">
    <property type="entry name" value="RNase_H2_suC"/>
    <property type="match status" value="1"/>
</dbReference>
<accession>A0AAN6LV58</accession>
<evidence type="ECO:0000313" key="3">
    <source>
        <dbReference type="Proteomes" id="UP001280581"/>
    </source>
</evidence>
<feature type="compositionally biased region" description="Basic and acidic residues" evidence="1">
    <location>
        <begin position="146"/>
        <end position="164"/>
    </location>
</feature>
<keyword evidence="3" id="KW-1185">Reference proteome</keyword>
<evidence type="ECO:0000313" key="2">
    <source>
        <dbReference type="EMBL" id="KAK3202756.1"/>
    </source>
</evidence>
<dbReference type="Gene3D" id="2.40.128.680">
    <property type="match status" value="1"/>
</dbReference>
<dbReference type="EMBL" id="WVTA01000013">
    <property type="protein sequence ID" value="KAK3202756.1"/>
    <property type="molecule type" value="Genomic_DNA"/>
</dbReference>
<proteinExistence type="predicted"/>
<feature type="region of interest" description="Disordered" evidence="1">
    <location>
        <begin position="144"/>
        <end position="164"/>
    </location>
</feature>
<dbReference type="Proteomes" id="UP001280581">
    <property type="component" value="Unassembled WGS sequence"/>
</dbReference>
<protein>
    <submittedName>
        <fullName evidence="2">Uncharacterized protein</fullName>
    </submittedName>
</protein>
<feature type="region of interest" description="Disordered" evidence="1">
    <location>
        <begin position="1"/>
        <end position="25"/>
    </location>
</feature>
<dbReference type="AlphaFoldDB" id="A0AAN6LV58"/>
<dbReference type="InterPro" id="IPR013924">
    <property type="entry name" value="RNase_H2_suC"/>
</dbReference>
<dbReference type="GO" id="GO:0006401">
    <property type="term" value="P:RNA catabolic process"/>
    <property type="evidence" value="ECO:0007669"/>
    <property type="project" value="InterPro"/>
</dbReference>
<reference evidence="2 3" key="1">
    <citation type="submission" date="2021-02" db="EMBL/GenBank/DDBJ databases">
        <title>Genome assembly of Pseudopithomyces chartarum.</title>
        <authorList>
            <person name="Jauregui R."/>
            <person name="Singh J."/>
            <person name="Voisey C."/>
        </authorList>
    </citation>
    <scope>NUCLEOTIDE SEQUENCE [LARGE SCALE GENOMIC DNA]</scope>
    <source>
        <strain evidence="2 3">AGR01</strain>
    </source>
</reference>